<dbReference type="CTD" id="8342170"/>
<protein>
    <submittedName>
        <fullName evidence="2">DUF4283 domain-containing protein</fullName>
    </submittedName>
</protein>
<dbReference type="AlphaFoldDB" id="G4VCJ3"/>
<evidence type="ECO:0000313" key="1">
    <source>
        <dbReference type="Proteomes" id="UP000008854"/>
    </source>
</evidence>
<evidence type="ECO:0000313" key="2">
    <source>
        <dbReference type="WBParaSite" id="Smp_124420.1"/>
    </source>
</evidence>
<proteinExistence type="predicted"/>
<organism evidence="1 2">
    <name type="scientific">Schistosoma mansoni</name>
    <name type="common">Blood fluke</name>
    <dbReference type="NCBI Taxonomy" id="6183"/>
    <lineage>
        <taxon>Eukaryota</taxon>
        <taxon>Metazoa</taxon>
        <taxon>Spiralia</taxon>
        <taxon>Lophotrochozoa</taxon>
        <taxon>Platyhelminthes</taxon>
        <taxon>Trematoda</taxon>
        <taxon>Digenea</taxon>
        <taxon>Strigeidida</taxon>
        <taxon>Schistosomatoidea</taxon>
        <taxon>Schistosomatidae</taxon>
        <taxon>Schistosoma</taxon>
    </lineage>
</organism>
<name>G4VCJ3_SCHMA</name>
<dbReference type="GeneID" id="8342170"/>
<keyword evidence="1" id="KW-1185">Reference proteome</keyword>
<dbReference type="RefSeq" id="XP_018650240.1">
    <property type="nucleotide sequence ID" value="XM_018795982.1"/>
</dbReference>
<dbReference type="KEGG" id="smm:Smp_124420"/>
<dbReference type="Proteomes" id="UP000008854">
    <property type="component" value="Unassembled WGS sequence"/>
</dbReference>
<dbReference type="WBParaSite" id="Smp_124420.1">
    <property type="protein sequence ID" value="Smp_124420.1"/>
    <property type="gene ID" value="Smp_124420"/>
</dbReference>
<reference evidence="1" key="1">
    <citation type="journal article" date="2012" name="PLoS Negl. Trop. Dis.">
        <title>A systematically improved high quality genome and transcriptome of the human blood fluke Schistosoma mansoni.</title>
        <authorList>
            <person name="Protasio A.V."/>
            <person name="Tsai I.J."/>
            <person name="Babbage A."/>
            <person name="Nichol S."/>
            <person name="Hunt M."/>
            <person name="Aslett M.A."/>
            <person name="De Silva N."/>
            <person name="Velarde G.S."/>
            <person name="Anderson T.J."/>
            <person name="Clark R.C."/>
            <person name="Davidson C."/>
            <person name="Dillon G.P."/>
            <person name="Holroyd N.E."/>
            <person name="LoVerde P.T."/>
            <person name="Lloyd C."/>
            <person name="McQuillan J."/>
            <person name="Oliveira G."/>
            <person name="Otto T.D."/>
            <person name="Parker-Manuel S.J."/>
            <person name="Quail M.A."/>
            <person name="Wilson R.A."/>
            <person name="Zerlotini A."/>
            <person name="Dunne D.W."/>
            <person name="Berriman M."/>
        </authorList>
    </citation>
    <scope>NUCLEOTIDE SEQUENCE [LARGE SCALE GENOMIC DNA]</scope>
    <source>
        <strain evidence="1">Puerto Rican</strain>
    </source>
</reference>
<dbReference type="InParanoid" id="G4VCJ3"/>
<reference evidence="2" key="2">
    <citation type="submission" date="2018-12" db="UniProtKB">
        <authorList>
            <consortium name="WormBaseParasite"/>
        </authorList>
    </citation>
    <scope>IDENTIFICATION</scope>
    <source>
        <strain evidence="2">Puerto Rican</strain>
    </source>
</reference>
<accession>G4VCJ3</accession>
<sequence>MFNCSIKFHEAKGTVLSASHLVKILILDNERSNVSMDINLLRMWIECVNMPYVGRKSTL</sequence>
<dbReference type="HOGENOM" id="CLU_2963701_0_0_1"/>